<dbReference type="EMBL" id="CP000724">
    <property type="protein sequence ID" value="ABR47249.1"/>
    <property type="molecule type" value="Genomic_DNA"/>
</dbReference>
<dbReference type="InterPro" id="IPR011527">
    <property type="entry name" value="ABC1_TM_dom"/>
</dbReference>
<dbReference type="InterPro" id="IPR003439">
    <property type="entry name" value="ABC_transporter-like_ATP-bd"/>
</dbReference>
<dbReference type="SMART" id="SM00382">
    <property type="entry name" value="AAA"/>
    <property type="match status" value="1"/>
</dbReference>
<keyword evidence="18" id="KW-1185">Reference proteome</keyword>
<keyword evidence="7" id="KW-0378">Hydrolase</keyword>
<dbReference type="GO" id="GO:0016887">
    <property type="term" value="F:ATP hydrolysis activity"/>
    <property type="evidence" value="ECO:0007669"/>
    <property type="project" value="InterPro"/>
</dbReference>
<dbReference type="AlphaFoldDB" id="A6TM31"/>
<keyword evidence="11 13" id="KW-1133">Transmembrane helix</keyword>
<dbReference type="STRING" id="293826.Amet_1032"/>
<dbReference type="PROSITE" id="PS50990">
    <property type="entry name" value="PEPTIDASE_C39"/>
    <property type="match status" value="1"/>
</dbReference>
<dbReference type="InterPro" id="IPR005074">
    <property type="entry name" value="Peptidase_C39"/>
</dbReference>
<dbReference type="CDD" id="cd18570">
    <property type="entry name" value="ABC_6TM_PCAT1_LagD_like"/>
    <property type="match status" value="1"/>
</dbReference>
<dbReference type="InterPro" id="IPR039421">
    <property type="entry name" value="Type_1_exporter"/>
</dbReference>
<evidence type="ECO:0000256" key="13">
    <source>
        <dbReference type="SAM" id="Phobius"/>
    </source>
</evidence>
<feature type="domain" description="ABC transporter" evidence="14">
    <location>
        <begin position="481"/>
        <end position="715"/>
    </location>
</feature>
<feature type="domain" description="ABC transmembrane type-1" evidence="15">
    <location>
        <begin position="167"/>
        <end position="446"/>
    </location>
</feature>
<comment type="subcellular location">
    <subcellularLocation>
        <location evidence="1">Cell membrane</location>
        <topology evidence="1">Multi-pass membrane protein</topology>
    </subcellularLocation>
</comment>
<dbReference type="FunFam" id="3.40.50.300:FF:000287">
    <property type="entry name" value="Multidrug ABC transporter ATP-binding protein"/>
    <property type="match status" value="1"/>
</dbReference>
<evidence type="ECO:0000313" key="18">
    <source>
        <dbReference type="Proteomes" id="UP000001572"/>
    </source>
</evidence>
<dbReference type="RefSeq" id="WP_012062291.1">
    <property type="nucleotide sequence ID" value="NC_009633.1"/>
</dbReference>
<dbReference type="PROSITE" id="PS50893">
    <property type="entry name" value="ABC_TRANSPORTER_2"/>
    <property type="match status" value="1"/>
</dbReference>
<dbReference type="MEROPS" id="C39.001"/>
<dbReference type="HOGENOM" id="CLU_000604_84_3_9"/>
<keyword evidence="10" id="KW-1278">Translocase</keyword>
<keyword evidence="9" id="KW-0067">ATP-binding</keyword>
<evidence type="ECO:0000256" key="12">
    <source>
        <dbReference type="ARBA" id="ARBA00023136"/>
    </source>
</evidence>
<evidence type="ECO:0000256" key="11">
    <source>
        <dbReference type="ARBA" id="ARBA00022989"/>
    </source>
</evidence>
<dbReference type="PROSITE" id="PS50929">
    <property type="entry name" value="ABC_TM1F"/>
    <property type="match status" value="1"/>
</dbReference>
<keyword evidence="3" id="KW-1003">Cell membrane</keyword>
<evidence type="ECO:0000259" key="14">
    <source>
        <dbReference type="PROSITE" id="PS50893"/>
    </source>
</evidence>
<dbReference type="GO" id="GO:0008234">
    <property type="term" value="F:cysteine-type peptidase activity"/>
    <property type="evidence" value="ECO:0007669"/>
    <property type="project" value="UniProtKB-KW"/>
</dbReference>
<dbReference type="InterPro" id="IPR017871">
    <property type="entry name" value="ABC_transporter-like_CS"/>
</dbReference>
<dbReference type="SUPFAM" id="SSF90123">
    <property type="entry name" value="ABC transporter transmembrane region"/>
    <property type="match status" value="1"/>
</dbReference>
<evidence type="ECO:0000256" key="10">
    <source>
        <dbReference type="ARBA" id="ARBA00022967"/>
    </source>
</evidence>
<dbReference type="Pfam" id="PF00005">
    <property type="entry name" value="ABC_tran"/>
    <property type="match status" value="1"/>
</dbReference>
<gene>
    <name evidence="17" type="ordered locus">Amet_1032</name>
</gene>
<sequence>MFKKYHCIKQHDIADCGAACLATISKNYGLKIPITKIREVAGTDKQGTNAYGVIKAAEQLGFSAKGVKGDQEAFFSEFPLPAIAHVVMEGSLLHYVVIHKITKKEVIIADPGKGIVKYTPEEFFKLWTGVLIILIPSPQFQKGNETKGLFKRFFGILKPQKKLVINIFFASIVYTILGIIGAFYFKILMDDILRYNLTKTLHIITAGIIILNIFKILLNAFRSHLLLYLSQRMDIPLILGYYQHVIDLPMSFFGTRKVGEIISRFMDASKIREAISGATLTIMIDTLMAIAGGIILYTQNASLFGIAVIMLFLYGILVAVFNKPIKEISQKEMENNAQLTSYLVESLNGIETVKAFNAERQAKTETETKFVKLLRNILKAGTIYNLQGSLSNAVGTIGGIIILWAGAYKVIQGEITVGQLLVFNSLLAYFIDPVKNLINLQPMMQTAIVASDRLGEILDLKLEKSPEENKKVSPKTLKGEIQFKNVDFRYGTRELVLKNIGLTIKPGEKIALVGESGSGKTTLAKLLMHYYTNEKGDILINQYNIKDINIEKLRERIAYISQDIFMFSGTIKENLSLGNKDITLEEMIEAAKQSSAHDFINQLPLRYDTLLEENATNLSGGQKQRLAIARALLKNPDILIMDEATSNLDSITEKAIEKTIAGFNQEITTIIIAHRLSTIMQCDTIYVLDKGEIIETGSHEVLMDKRGKYFNLWKEQLPEYQETNQTNQQLGESTV</sequence>
<dbReference type="InterPro" id="IPR036640">
    <property type="entry name" value="ABC1_TM_sf"/>
</dbReference>
<dbReference type="Pfam" id="PF03412">
    <property type="entry name" value="Peptidase_C39"/>
    <property type="match status" value="1"/>
</dbReference>
<organism evidence="17 18">
    <name type="scientific">Alkaliphilus metalliredigens (strain QYMF)</name>
    <dbReference type="NCBI Taxonomy" id="293826"/>
    <lineage>
        <taxon>Bacteria</taxon>
        <taxon>Bacillati</taxon>
        <taxon>Bacillota</taxon>
        <taxon>Clostridia</taxon>
        <taxon>Peptostreptococcales</taxon>
        <taxon>Natronincolaceae</taxon>
        <taxon>Alkaliphilus</taxon>
    </lineage>
</organism>
<keyword evidence="2" id="KW-0813">Transport</keyword>
<feature type="transmembrane region" description="Helical" evidence="13">
    <location>
        <begin position="163"/>
        <end position="185"/>
    </location>
</feature>
<dbReference type="Pfam" id="PF00664">
    <property type="entry name" value="ABC_membrane"/>
    <property type="match status" value="1"/>
</dbReference>
<evidence type="ECO:0000256" key="4">
    <source>
        <dbReference type="ARBA" id="ARBA00022670"/>
    </source>
</evidence>
<evidence type="ECO:0000313" key="17">
    <source>
        <dbReference type="EMBL" id="ABR47249.1"/>
    </source>
</evidence>
<dbReference type="Gene3D" id="3.40.50.300">
    <property type="entry name" value="P-loop containing nucleotide triphosphate hydrolases"/>
    <property type="match status" value="1"/>
</dbReference>
<evidence type="ECO:0000259" key="15">
    <source>
        <dbReference type="PROSITE" id="PS50929"/>
    </source>
</evidence>
<dbReference type="GO" id="GO:0006508">
    <property type="term" value="P:proteolysis"/>
    <property type="evidence" value="ECO:0007669"/>
    <property type="project" value="UniProtKB-KW"/>
</dbReference>
<keyword evidence="8" id="KW-0788">Thiol protease</keyword>
<dbReference type="Gene3D" id="1.20.1560.10">
    <property type="entry name" value="ABC transporter type 1, transmembrane domain"/>
    <property type="match status" value="1"/>
</dbReference>
<evidence type="ECO:0000256" key="2">
    <source>
        <dbReference type="ARBA" id="ARBA00022448"/>
    </source>
</evidence>
<dbReference type="NCBIfam" id="TIGR01193">
    <property type="entry name" value="bacteriocin_ABC"/>
    <property type="match status" value="1"/>
</dbReference>
<dbReference type="InterPro" id="IPR027417">
    <property type="entry name" value="P-loop_NTPase"/>
</dbReference>
<evidence type="ECO:0000259" key="16">
    <source>
        <dbReference type="PROSITE" id="PS50990"/>
    </source>
</evidence>
<evidence type="ECO:0000256" key="5">
    <source>
        <dbReference type="ARBA" id="ARBA00022692"/>
    </source>
</evidence>
<reference evidence="18" key="1">
    <citation type="journal article" date="2016" name="Genome Announc.">
        <title>Complete genome sequence of Alkaliphilus metalliredigens strain QYMF, an alkaliphilic and metal-reducing bacterium isolated from borax-contaminated leachate ponds.</title>
        <authorList>
            <person name="Hwang C."/>
            <person name="Copeland A."/>
            <person name="Lucas S."/>
            <person name="Lapidus A."/>
            <person name="Barry K."/>
            <person name="Detter J.C."/>
            <person name="Glavina Del Rio T."/>
            <person name="Hammon N."/>
            <person name="Israni S."/>
            <person name="Dalin E."/>
            <person name="Tice H."/>
            <person name="Pitluck S."/>
            <person name="Chertkov O."/>
            <person name="Brettin T."/>
            <person name="Bruce D."/>
            <person name="Han C."/>
            <person name="Schmutz J."/>
            <person name="Larimer F."/>
            <person name="Land M.L."/>
            <person name="Hauser L."/>
            <person name="Kyrpides N."/>
            <person name="Mikhailova N."/>
            <person name="Ye Q."/>
            <person name="Zhou J."/>
            <person name="Richardson P."/>
            <person name="Fields M.W."/>
        </authorList>
    </citation>
    <scope>NUCLEOTIDE SEQUENCE [LARGE SCALE GENOMIC DNA]</scope>
    <source>
        <strain evidence="18">QYMF</strain>
    </source>
</reference>
<keyword evidence="4" id="KW-0645">Protease</keyword>
<evidence type="ECO:0000256" key="1">
    <source>
        <dbReference type="ARBA" id="ARBA00004651"/>
    </source>
</evidence>
<evidence type="ECO:0000256" key="9">
    <source>
        <dbReference type="ARBA" id="ARBA00022840"/>
    </source>
</evidence>
<name>A6TM31_ALKMQ</name>
<dbReference type="eggNOG" id="COG2274">
    <property type="taxonomic scope" value="Bacteria"/>
</dbReference>
<dbReference type="GO" id="GO:0043214">
    <property type="term" value="F:ABC-type bacteriocin transporter activity"/>
    <property type="evidence" value="ECO:0007669"/>
    <property type="project" value="InterPro"/>
</dbReference>
<dbReference type="CDD" id="cd02418">
    <property type="entry name" value="Peptidase_C39B"/>
    <property type="match status" value="1"/>
</dbReference>
<feature type="transmembrane region" description="Helical" evidence="13">
    <location>
        <begin position="274"/>
        <end position="297"/>
    </location>
</feature>
<protein>
    <submittedName>
        <fullName evidence="17">ABC-type bacteriocin transporter</fullName>
    </submittedName>
</protein>
<dbReference type="GO" id="GO:0015421">
    <property type="term" value="F:ABC-type oligopeptide transporter activity"/>
    <property type="evidence" value="ECO:0007669"/>
    <property type="project" value="TreeGrafter"/>
</dbReference>
<dbReference type="PANTHER" id="PTHR43394:SF1">
    <property type="entry name" value="ATP-BINDING CASSETTE SUB-FAMILY B MEMBER 10, MITOCHONDRIAL"/>
    <property type="match status" value="1"/>
</dbReference>
<feature type="domain" description="Peptidase C39" evidence="16">
    <location>
        <begin position="10"/>
        <end position="134"/>
    </location>
</feature>
<feature type="transmembrane region" description="Helical" evidence="13">
    <location>
        <begin position="200"/>
        <end position="218"/>
    </location>
</feature>
<evidence type="ECO:0000256" key="7">
    <source>
        <dbReference type="ARBA" id="ARBA00022801"/>
    </source>
</evidence>
<dbReference type="PROSITE" id="PS00211">
    <property type="entry name" value="ABC_TRANSPORTER_1"/>
    <property type="match status" value="1"/>
</dbReference>
<dbReference type="InterPro" id="IPR005897">
    <property type="entry name" value="Pept_C39_ABC_bacteriocin"/>
</dbReference>
<dbReference type="PANTHER" id="PTHR43394">
    <property type="entry name" value="ATP-DEPENDENT PERMEASE MDL1, MITOCHONDRIAL"/>
    <property type="match status" value="1"/>
</dbReference>
<dbReference type="InterPro" id="IPR003593">
    <property type="entry name" value="AAA+_ATPase"/>
</dbReference>
<dbReference type="GO" id="GO:0005886">
    <property type="term" value="C:plasma membrane"/>
    <property type="evidence" value="ECO:0007669"/>
    <property type="project" value="UniProtKB-SubCell"/>
</dbReference>
<dbReference type="SUPFAM" id="SSF52540">
    <property type="entry name" value="P-loop containing nucleoside triphosphate hydrolases"/>
    <property type="match status" value="1"/>
</dbReference>
<proteinExistence type="predicted"/>
<keyword evidence="5 13" id="KW-0812">Transmembrane</keyword>
<evidence type="ECO:0000256" key="3">
    <source>
        <dbReference type="ARBA" id="ARBA00022475"/>
    </source>
</evidence>
<feature type="transmembrane region" description="Helical" evidence="13">
    <location>
        <begin position="303"/>
        <end position="321"/>
    </location>
</feature>
<evidence type="ECO:0000256" key="6">
    <source>
        <dbReference type="ARBA" id="ARBA00022741"/>
    </source>
</evidence>
<dbReference type="KEGG" id="amt:Amet_1032"/>
<accession>A6TM31</accession>
<keyword evidence="6" id="KW-0547">Nucleotide-binding</keyword>
<dbReference type="OrthoDB" id="9762778at2"/>
<dbReference type="Gene3D" id="3.90.70.10">
    <property type="entry name" value="Cysteine proteinases"/>
    <property type="match status" value="1"/>
</dbReference>
<dbReference type="GO" id="GO:0005524">
    <property type="term" value="F:ATP binding"/>
    <property type="evidence" value="ECO:0007669"/>
    <property type="project" value="UniProtKB-KW"/>
</dbReference>
<keyword evidence="12 13" id="KW-0472">Membrane</keyword>
<dbReference type="Proteomes" id="UP000001572">
    <property type="component" value="Chromosome"/>
</dbReference>
<evidence type="ECO:0000256" key="8">
    <source>
        <dbReference type="ARBA" id="ARBA00022807"/>
    </source>
</evidence>